<keyword evidence="3" id="KW-1185">Reference proteome</keyword>
<name>A0A0H2S3Q1_9AGAM</name>
<reference evidence="2 3" key="1">
    <citation type="submission" date="2015-04" db="EMBL/GenBank/DDBJ databases">
        <title>Complete genome sequence of Schizopora paradoxa KUC8140, a cosmopolitan wood degrader in East Asia.</title>
        <authorList>
            <consortium name="DOE Joint Genome Institute"/>
            <person name="Min B."/>
            <person name="Park H."/>
            <person name="Jang Y."/>
            <person name="Kim J.-J."/>
            <person name="Kim K.H."/>
            <person name="Pangilinan J."/>
            <person name="Lipzen A."/>
            <person name="Riley R."/>
            <person name="Grigoriev I.V."/>
            <person name="Spatafora J.W."/>
            <person name="Choi I.-G."/>
        </authorList>
    </citation>
    <scope>NUCLEOTIDE SEQUENCE [LARGE SCALE GENOMIC DNA]</scope>
    <source>
        <strain evidence="2 3">KUC8140</strain>
    </source>
</reference>
<evidence type="ECO:0000256" key="1">
    <source>
        <dbReference type="SAM" id="MobiDB-lite"/>
    </source>
</evidence>
<dbReference type="Proteomes" id="UP000053477">
    <property type="component" value="Unassembled WGS sequence"/>
</dbReference>
<gene>
    <name evidence="2" type="ORF">SCHPADRAFT_819561</name>
</gene>
<dbReference type="EMBL" id="KQ085893">
    <property type="protein sequence ID" value="KLO18604.1"/>
    <property type="molecule type" value="Genomic_DNA"/>
</dbReference>
<feature type="region of interest" description="Disordered" evidence="1">
    <location>
        <begin position="1"/>
        <end position="41"/>
    </location>
</feature>
<organism evidence="2 3">
    <name type="scientific">Schizopora paradoxa</name>
    <dbReference type="NCBI Taxonomy" id="27342"/>
    <lineage>
        <taxon>Eukaryota</taxon>
        <taxon>Fungi</taxon>
        <taxon>Dikarya</taxon>
        <taxon>Basidiomycota</taxon>
        <taxon>Agaricomycotina</taxon>
        <taxon>Agaricomycetes</taxon>
        <taxon>Hymenochaetales</taxon>
        <taxon>Schizoporaceae</taxon>
        <taxon>Schizopora</taxon>
    </lineage>
</organism>
<dbReference type="InParanoid" id="A0A0H2S3Q1"/>
<dbReference type="OrthoDB" id="2148418at2759"/>
<feature type="region of interest" description="Disordered" evidence="1">
    <location>
        <begin position="111"/>
        <end position="135"/>
    </location>
</feature>
<feature type="region of interest" description="Disordered" evidence="1">
    <location>
        <begin position="67"/>
        <end position="88"/>
    </location>
</feature>
<dbReference type="AlphaFoldDB" id="A0A0H2S3Q1"/>
<dbReference type="STRING" id="27342.A0A0H2S3Q1"/>
<evidence type="ECO:0000313" key="2">
    <source>
        <dbReference type="EMBL" id="KLO18604.1"/>
    </source>
</evidence>
<sequence length="135" mass="15356">MQDAIPETISNERTYPTKHRRGPGEEEDYESPVRPEQNGGKRVKWDFGLHTEVYVDEIEFNLERPVRSAPTDGLRSSSQKIPLDNMGNLLNKEEPVDLVPEKVVVTKYVYDNDELPPPAPTPAPRTTRSKSKGKR</sequence>
<evidence type="ECO:0000313" key="3">
    <source>
        <dbReference type="Proteomes" id="UP000053477"/>
    </source>
</evidence>
<accession>A0A0H2S3Q1</accession>
<proteinExistence type="predicted"/>
<protein>
    <submittedName>
        <fullName evidence="2">Uncharacterized protein</fullName>
    </submittedName>
</protein>